<protein>
    <submittedName>
        <fullName evidence="1">Uncharacterized protein</fullName>
    </submittedName>
</protein>
<evidence type="ECO:0000313" key="1">
    <source>
        <dbReference type="EMBL" id="TDV48539.1"/>
    </source>
</evidence>
<dbReference type="EMBL" id="SOCQ01000005">
    <property type="protein sequence ID" value="TDV48539.1"/>
    <property type="molecule type" value="Genomic_DNA"/>
</dbReference>
<gene>
    <name evidence="1" type="ORF">EDF87_105193</name>
</gene>
<sequence>MDSQQDDQVGVILQYPPVSPLSLRERVRGF</sequence>
<dbReference type="AlphaFoldDB" id="A0A4R7VHH6"/>
<organism evidence="1 2">
    <name type="scientific">Pseudomonas helmanticensis</name>
    <dbReference type="NCBI Taxonomy" id="1471381"/>
    <lineage>
        <taxon>Bacteria</taxon>
        <taxon>Pseudomonadati</taxon>
        <taxon>Pseudomonadota</taxon>
        <taxon>Gammaproteobacteria</taxon>
        <taxon>Pseudomonadales</taxon>
        <taxon>Pseudomonadaceae</taxon>
        <taxon>Pseudomonas</taxon>
    </lineage>
</organism>
<proteinExistence type="predicted"/>
<name>A0A4R7VHH6_9PSED</name>
<comment type="caution">
    <text evidence="1">The sequence shown here is derived from an EMBL/GenBank/DDBJ whole genome shotgun (WGS) entry which is preliminary data.</text>
</comment>
<dbReference type="Proteomes" id="UP000295804">
    <property type="component" value="Unassembled WGS sequence"/>
</dbReference>
<evidence type="ECO:0000313" key="2">
    <source>
        <dbReference type="Proteomes" id="UP000295804"/>
    </source>
</evidence>
<accession>A0A4R7VHH6</accession>
<reference evidence="1 2" key="1">
    <citation type="submission" date="2019-03" db="EMBL/GenBank/DDBJ databases">
        <title>Genomic analyses of the natural microbiome of Caenorhabditis elegans.</title>
        <authorList>
            <person name="Samuel B."/>
        </authorList>
    </citation>
    <scope>NUCLEOTIDE SEQUENCE [LARGE SCALE GENOMIC DNA]</scope>
    <source>
        <strain evidence="1 2">BIGb0525</strain>
    </source>
</reference>